<protein>
    <submittedName>
        <fullName evidence="7">FtsW/RodA/SpoVE family cell cycle protein</fullName>
    </submittedName>
</protein>
<proteinExistence type="predicted"/>
<keyword evidence="8" id="KW-1185">Reference proteome</keyword>
<keyword evidence="5 6" id="KW-0472">Membrane</keyword>
<dbReference type="RefSeq" id="WP_321550386.1">
    <property type="nucleotide sequence ID" value="NZ_JAXIVS010000015.1"/>
</dbReference>
<accession>A0ABU5HDX5</accession>
<feature type="transmembrane region" description="Helical" evidence="6">
    <location>
        <begin position="213"/>
        <end position="230"/>
    </location>
</feature>
<evidence type="ECO:0000313" key="8">
    <source>
        <dbReference type="Proteomes" id="UP001291309"/>
    </source>
</evidence>
<feature type="transmembrane region" description="Helical" evidence="6">
    <location>
        <begin position="142"/>
        <end position="161"/>
    </location>
</feature>
<evidence type="ECO:0000256" key="4">
    <source>
        <dbReference type="ARBA" id="ARBA00022989"/>
    </source>
</evidence>
<keyword evidence="2 6" id="KW-0812">Transmembrane</keyword>
<dbReference type="InterPro" id="IPR001182">
    <property type="entry name" value="FtsW/RodA"/>
</dbReference>
<gene>
    <name evidence="7" type="ORF">SYV04_35160</name>
</gene>
<evidence type="ECO:0000313" key="7">
    <source>
        <dbReference type="EMBL" id="MDY7231680.1"/>
    </source>
</evidence>
<evidence type="ECO:0000256" key="1">
    <source>
        <dbReference type="ARBA" id="ARBA00004141"/>
    </source>
</evidence>
<feature type="transmembrane region" description="Helical" evidence="6">
    <location>
        <begin position="236"/>
        <end position="255"/>
    </location>
</feature>
<dbReference type="Pfam" id="PF01098">
    <property type="entry name" value="FTSW_RODA_SPOVE"/>
    <property type="match status" value="1"/>
</dbReference>
<comment type="caution">
    <text evidence="7">The sequence shown here is derived from an EMBL/GenBank/DDBJ whole genome shotgun (WGS) entry which is preliminary data.</text>
</comment>
<feature type="transmembrane region" description="Helical" evidence="6">
    <location>
        <begin position="181"/>
        <end position="201"/>
    </location>
</feature>
<reference evidence="7 8" key="1">
    <citation type="submission" date="2023-12" db="EMBL/GenBank/DDBJ databases">
        <title>the genome sequence of Hyalangium sp. s54d21.</title>
        <authorList>
            <person name="Zhang X."/>
        </authorList>
    </citation>
    <scope>NUCLEOTIDE SEQUENCE [LARGE SCALE GENOMIC DNA]</scope>
    <source>
        <strain evidence="8">s54d21</strain>
    </source>
</reference>
<evidence type="ECO:0000256" key="2">
    <source>
        <dbReference type="ARBA" id="ARBA00022692"/>
    </source>
</evidence>
<dbReference type="Proteomes" id="UP001291309">
    <property type="component" value="Unassembled WGS sequence"/>
</dbReference>
<dbReference type="EMBL" id="JAXIVS010000015">
    <property type="protein sequence ID" value="MDY7231680.1"/>
    <property type="molecule type" value="Genomic_DNA"/>
</dbReference>
<feature type="transmembrane region" description="Helical" evidence="6">
    <location>
        <begin position="12"/>
        <end position="30"/>
    </location>
</feature>
<keyword evidence="4 6" id="KW-1133">Transmembrane helix</keyword>
<sequence>MAYLHGIAPRAFGPNVVAAGLGLALVAGLLRLSWESVVRQAPLIAAAIGGLLATTLLFPGLEGVHRWIALGPLRLNASSVVMPWFLMAVGGLLIRARPALACGWVAAIQALHVLQPDSGQATALGVSAALLLWTTPSTGTRWRVVASTLALLGAAAAWMRPDPLGAIPHVERILHLAANVGAPWLVASLLSVGALLTPAIHHAVRLFSRHSEAAPLAASLAVYFGLTFIVTELGNFPVPVLGAGASPVLGWYYLFGLLHLSARAPLSQSEEGR</sequence>
<keyword evidence="3" id="KW-0133">Cell shape</keyword>
<name>A0ABU5HDX5_9BACT</name>
<feature type="transmembrane region" description="Helical" evidence="6">
    <location>
        <begin position="73"/>
        <end position="94"/>
    </location>
</feature>
<evidence type="ECO:0000256" key="5">
    <source>
        <dbReference type="ARBA" id="ARBA00023136"/>
    </source>
</evidence>
<organism evidence="7 8">
    <name type="scientific">Hyalangium rubrum</name>
    <dbReference type="NCBI Taxonomy" id="3103134"/>
    <lineage>
        <taxon>Bacteria</taxon>
        <taxon>Pseudomonadati</taxon>
        <taxon>Myxococcota</taxon>
        <taxon>Myxococcia</taxon>
        <taxon>Myxococcales</taxon>
        <taxon>Cystobacterineae</taxon>
        <taxon>Archangiaceae</taxon>
        <taxon>Hyalangium</taxon>
    </lineage>
</organism>
<comment type="subcellular location">
    <subcellularLocation>
        <location evidence="1">Membrane</location>
        <topology evidence="1">Multi-pass membrane protein</topology>
    </subcellularLocation>
</comment>
<evidence type="ECO:0000256" key="6">
    <source>
        <dbReference type="SAM" id="Phobius"/>
    </source>
</evidence>
<evidence type="ECO:0000256" key="3">
    <source>
        <dbReference type="ARBA" id="ARBA00022960"/>
    </source>
</evidence>
<feature type="transmembrane region" description="Helical" evidence="6">
    <location>
        <begin position="42"/>
        <end position="61"/>
    </location>
</feature>